<evidence type="ECO:0000259" key="2">
    <source>
        <dbReference type="PROSITE" id="PS50110"/>
    </source>
</evidence>
<dbReference type="AlphaFoldDB" id="A0A1Y0IFU8"/>
<name>A0A1Y0IFU8_9GAMM</name>
<dbReference type="Proteomes" id="UP000196027">
    <property type="component" value="Chromosome"/>
</dbReference>
<dbReference type="SUPFAM" id="SSF52172">
    <property type="entry name" value="CheY-like"/>
    <property type="match status" value="1"/>
</dbReference>
<dbReference type="PROSITE" id="PS50110">
    <property type="entry name" value="RESPONSE_REGULATORY"/>
    <property type="match status" value="1"/>
</dbReference>
<dbReference type="InterPro" id="IPR001789">
    <property type="entry name" value="Sig_transdc_resp-reg_receiver"/>
</dbReference>
<evidence type="ECO:0000313" key="3">
    <source>
        <dbReference type="EMBL" id="ARU59392.1"/>
    </source>
</evidence>
<feature type="modified residue" description="4-aspartylphosphate" evidence="1">
    <location>
        <position position="75"/>
    </location>
</feature>
<sequence>MEAINVNNSKAKRHVLLVEDNPKDEFLTLRALNKMTAGLVVDVVRDGQEALDYLFAENQFQDRQETASPGLVILDLKLPKIGGLEVLKRIRSDPRTRLIPVVVLTSSDEHSDLQTSYELGVNSYVCKPIPFPELNQIIGRLGQYWLSVNSPPPGELQ</sequence>
<dbReference type="PANTHER" id="PTHR44520">
    <property type="entry name" value="RESPONSE REGULATOR RCP1-RELATED"/>
    <property type="match status" value="1"/>
</dbReference>
<evidence type="ECO:0000313" key="4">
    <source>
        <dbReference type="Proteomes" id="UP000196027"/>
    </source>
</evidence>
<dbReference type="PANTHER" id="PTHR44520:SF1">
    <property type="entry name" value="TWO-COMPONENT SYSTEM REGULATORY PROTEIN"/>
    <property type="match status" value="1"/>
</dbReference>
<dbReference type="KEGG" id="ome:OLMES_5412"/>
<dbReference type="Pfam" id="PF00072">
    <property type="entry name" value="Response_reg"/>
    <property type="match status" value="1"/>
</dbReference>
<feature type="domain" description="Response regulatory" evidence="2">
    <location>
        <begin position="14"/>
        <end position="142"/>
    </location>
</feature>
<reference evidence="3 4" key="1">
    <citation type="submission" date="2017-05" db="EMBL/GenBank/DDBJ databases">
        <title>Genomic insights into alkan degradation activity of Oleiphilus messinensis.</title>
        <authorList>
            <person name="Kozyavkin S.A."/>
            <person name="Slesarev A.I."/>
            <person name="Golyshin P.N."/>
            <person name="Korzhenkov A."/>
            <person name="Golyshina O.N."/>
            <person name="Toshchakov S.V."/>
        </authorList>
    </citation>
    <scope>NUCLEOTIDE SEQUENCE [LARGE SCALE GENOMIC DNA]</scope>
    <source>
        <strain evidence="3 4">ME102</strain>
    </source>
</reference>
<gene>
    <name evidence="3" type="ORF">OLMES_5412</name>
</gene>
<keyword evidence="4" id="KW-1185">Reference proteome</keyword>
<organism evidence="3 4">
    <name type="scientific">Oleiphilus messinensis</name>
    <dbReference type="NCBI Taxonomy" id="141451"/>
    <lineage>
        <taxon>Bacteria</taxon>
        <taxon>Pseudomonadati</taxon>
        <taxon>Pseudomonadota</taxon>
        <taxon>Gammaproteobacteria</taxon>
        <taxon>Oceanospirillales</taxon>
        <taxon>Oleiphilaceae</taxon>
        <taxon>Oleiphilus</taxon>
    </lineage>
</organism>
<evidence type="ECO:0000256" key="1">
    <source>
        <dbReference type="PROSITE-ProRule" id="PRU00169"/>
    </source>
</evidence>
<dbReference type="EMBL" id="CP021425">
    <property type="protein sequence ID" value="ARU59392.1"/>
    <property type="molecule type" value="Genomic_DNA"/>
</dbReference>
<dbReference type="RefSeq" id="WP_232465218.1">
    <property type="nucleotide sequence ID" value="NZ_CP021425.1"/>
</dbReference>
<dbReference type="GO" id="GO:0000160">
    <property type="term" value="P:phosphorelay signal transduction system"/>
    <property type="evidence" value="ECO:0007669"/>
    <property type="project" value="InterPro"/>
</dbReference>
<dbReference type="InterPro" id="IPR011006">
    <property type="entry name" value="CheY-like_superfamily"/>
</dbReference>
<dbReference type="InterPro" id="IPR052893">
    <property type="entry name" value="TCS_response_regulator"/>
</dbReference>
<proteinExistence type="predicted"/>
<keyword evidence="1" id="KW-0597">Phosphoprotein</keyword>
<dbReference type="SMART" id="SM00448">
    <property type="entry name" value="REC"/>
    <property type="match status" value="1"/>
</dbReference>
<protein>
    <submittedName>
        <fullName evidence="3">Response regulator receiver</fullName>
    </submittedName>
</protein>
<dbReference type="CDD" id="cd17557">
    <property type="entry name" value="REC_Rcp-like"/>
    <property type="match status" value="1"/>
</dbReference>
<dbReference type="Gene3D" id="3.40.50.2300">
    <property type="match status" value="1"/>
</dbReference>
<accession>A0A1Y0IFU8</accession>